<dbReference type="RefSeq" id="WP_387406203.1">
    <property type="nucleotide sequence ID" value="NZ_JBIAQY010000015.1"/>
</dbReference>
<dbReference type="PRINTS" id="PR01071">
    <property type="entry name" value="ACOABIOTINCC"/>
</dbReference>
<keyword evidence="2 3" id="KW-0092">Biotin</keyword>
<keyword evidence="6" id="KW-1185">Reference proteome</keyword>
<organism evidence="5 6">
    <name type="scientific">Nocardia jiangxiensis</name>
    <dbReference type="NCBI Taxonomy" id="282685"/>
    <lineage>
        <taxon>Bacteria</taxon>
        <taxon>Bacillati</taxon>
        <taxon>Actinomycetota</taxon>
        <taxon>Actinomycetes</taxon>
        <taxon>Mycobacteriales</taxon>
        <taxon>Nocardiaceae</taxon>
        <taxon>Nocardia</taxon>
    </lineage>
</organism>
<dbReference type="PANTHER" id="PTHR45266">
    <property type="entry name" value="OXALOACETATE DECARBOXYLASE ALPHA CHAIN"/>
    <property type="match status" value="1"/>
</dbReference>
<reference evidence="5 6" key="1">
    <citation type="submission" date="2024-10" db="EMBL/GenBank/DDBJ databases">
        <title>The Natural Products Discovery Center: Release of the First 8490 Sequenced Strains for Exploring Actinobacteria Biosynthetic Diversity.</title>
        <authorList>
            <person name="Kalkreuter E."/>
            <person name="Kautsar S.A."/>
            <person name="Yang D."/>
            <person name="Bader C.D."/>
            <person name="Teijaro C.N."/>
            <person name="Fluegel L."/>
            <person name="Davis C.M."/>
            <person name="Simpson J.R."/>
            <person name="Lauterbach L."/>
            <person name="Steele A.D."/>
            <person name="Gui C."/>
            <person name="Meng S."/>
            <person name="Li G."/>
            <person name="Viehrig K."/>
            <person name="Ye F."/>
            <person name="Su P."/>
            <person name="Kiefer A.F."/>
            <person name="Nichols A."/>
            <person name="Cepeda A.J."/>
            <person name="Yan W."/>
            <person name="Fan B."/>
            <person name="Jiang Y."/>
            <person name="Adhikari A."/>
            <person name="Zheng C.-J."/>
            <person name="Schuster L."/>
            <person name="Cowan T.M."/>
            <person name="Smanski M.J."/>
            <person name="Chevrette M.G."/>
            <person name="De Carvalho L.P.S."/>
            <person name="Shen B."/>
        </authorList>
    </citation>
    <scope>NUCLEOTIDE SEQUENCE [LARGE SCALE GENOMIC DNA]</scope>
    <source>
        <strain evidence="5 6">NPDC002593</strain>
    </source>
</reference>
<comment type="function">
    <text evidence="3">This protein is a component of the acetyl coenzyme A carboxylase complex; first, biotin carboxylase catalyzes the carboxylation of the carrier protein and then the transcarboxylase transfers the carboxyl group to form malonyl-CoA.</text>
</comment>
<evidence type="ECO:0000256" key="3">
    <source>
        <dbReference type="RuleBase" id="RU364072"/>
    </source>
</evidence>
<keyword evidence="3" id="KW-0443">Lipid metabolism</keyword>
<evidence type="ECO:0000313" key="5">
    <source>
        <dbReference type="EMBL" id="MFF3572873.1"/>
    </source>
</evidence>
<dbReference type="InterPro" id="IPR011053">
    <property type="entry name" value="Single_hybrid_motif"/>
</dbReference>
<keyword evidence="3" id="KW-0276">Fatty acid metabolism</keyword>
<protein>
    <recommendedName>
        <fullName evidence="1 3">Biotin carboxyl carrier protein of acetyl-CoA carboxylase</fullName>
    </recommendedName>
</protein>
<proteinExistence type="predicted"/>
<dbReference type="SUPFAM" id="SSF51230">
    <property type="entry name" value="Single hybrid motif"/>
    <property type="match status" value="1"/>
</dbReference>
<evidence type="ECO:0000313" key="6">
    <source>
        <dbReference type="Proteomes" id="UP001601992"/>
    </source>
</evidence>
<dbReference type="PANTHER" id="PTHR45266:SF3">
    <property type="entry name" value="OXALOACETATE DECARBOXYLASE ALPHA CHAIN"/>
    <property type="match status" value="1"/>
</dbReference>
<dbReference type="Pfam" id="PF00364">
    <property type="entry name" value="Biotin_lipoyl"/>
    <property type="match status" value="1"/>
</dbReference>
<dbReference type="Gene3D" id="2.40.50.100">
    <property type="match status" value="1"/>
</dbReference>
<sequence length="180" mass="18738">MTETVTTETIGRAVDATAADRTLTVLARHALGVRSATTAATSVTVANGPVSLRICWDSGDEPAIEPDALLPAEVVPQLPAVTVAVADSEPAASRNGSAADTFTISAETVGVFYRATEPGADPFVTEGDPVRSGQQVGIVEAMKLMIPVTTAREGRVVRFLIENGEAVEHGQALMVLEVVR</sequence>
<evidence type="ECO:0000259" key="4">
    <source>
        <dbReference type="PROSITE" id="PS50968"/>
    </source>
</evidence>
<name>A0ABW6SBA0_9NOCA</name>
<keyword evidence="3" id="KW-0275">Fatty acid biosynthesis</keyword>
<evidence type="ECO:0000256" key="1">
    <source>
        <dbReference type="ARBA" id="ARBA00017562"/>
    </source>
</evidence>
<keyword evidence="3" id="KW-0444">Lipid biosynthesis</keyword>
<dbReference type="EMBL" id="JBIAQY010000015">
    <property type="protein sequence ID" value="MFF3572873.1"/>
    <property type="molecule type" value="Genomic_DNA"/>
</dbReference>
<comment type="caution">
    <text evidence="5">The sequence shown here is derived from an EMBL/GenBank/DDBJ whole genome shotgun (WGS) entry which is preliminary data.</text>
</comment>
<dbReference type="CDD" id="cd06850">
    <property type="entry name" value="biotinyl_domain"/>
    <property type="match status" value="1"/>
</dbReference>
<dbReference type="InterPro" id="IPR001249">
    <property type="entry name" value="AcCoA_biotinCC"/>
</dbReference>
<dbReference type="Proteomes" id="UP001601992">
    <property type="component" value="Unassembled WGS sequence"/>
</dbReference>
<feature type="domain" description="Lipoyl-binding" evidence="4">
    <location>
        <begin position="101"/>
        <end position="177"/>
    </location>
</feature>
<accession>A0ABW6SBA0</accession>
<evidence type="ECO:0000256" key="2">
    <source>
        <dbReference type="ARBA" id="ARBA00023267"/>
    </source>
</evidence>
<gene>
    <name evidence="5" type="ORF">ACFYXQ_34415</name>
</gene>
<dbReference type="InterPro" id="IPR000089">
    <property type="entry name" value="Biotin_lipoyl"/>
</dbReference>
<dbReference type="PROSITE" id="PS50968">
    <property type="entry name" value="BIOTINYL_LIPOYL"/>
    <property type="match status" value="1"/>
</dbReference>
<dbReference type="InterPro" id="IPR050709">
    <property type="entry name" value="Biotin_Carboxyl_Carrier/Decarb"/>
</dbReference>
<comment type="pathway">
    <text evidence="3">Lipid metabolism; fatty acid biosynthesis.</text>
</comment>